<gene>
    <name evidence="1" type="ORF">TIFTF001_007714</name>
</gene>
<proteinExistence type="predicted"/>
<organism evidence="1 2">
    <name type="scientific">Ficus carica</name>
    <name type="common">Common fig</name>
    <dbReference type="NCBI Taxonomy" id="3494"/>
    <lineage>
        <taxon>Eukaryota</taxon>
        <taxon>Viridiplantae</taxon>
        <taxon>Streptophyta</taxon>
        <taxon>Embryophyta</taxon>
        <taxon>Tracheophyta</taxon>
        <taxon>Spermatophyta</taxon>
        <taxon>Magnoliopsida</taxon>
        <taxon>eudicotyledons</taxon>
        <taxon>Gunneridae</taxon>
        <taxon>Pentapetalae</taxon>
        <taxon>rosids</taxon>
        <taxon>fabids</taxon>
        <taxon>Rosales</taxon>
        <taxon>Moraceae</taxon>
        <taxon>Ficeae</taxon>
        <taxon>Ficus</taxon>
    </lineage>
</organism>
<reference evidence="1" key="1">
    <citation type="submission" date="2023-07" db="EMBL/GenBank/DDBJ databases">
        <title>draft genome sequence of fig (Ficus carica).</title>
        <authorList>
            <person name="Takahashi T."/>
            <person name="Nishimura K."/>
        </authorList>
    </citation>
    <scope>NUCLEOTIDE SEQUENCE</scope>
</reference>
<dbReference type="EMBL" id="BTGU01000008">
    <property type="protein sequence ID" value="GMN38477.1"/>
    <property type="molecule type" value="Genomic_DNA"/>
</dbReference>
<dbReference type="Proteomes" id="UP001187192">
    <property type="component" value="Unassembled WGS sequence"/>
</dbReference>
<accession>A0AA87ZQQ2</accession>
<evidence type="ECO:0000313" key="2">
    <source>
        <dbReference type="Proteomes" id="UP001187192"/>
    </source>
</evidence>
<protein>
    <submittedName>
        <fullName evidence="1">Uncharacterized protein</fullName>
    </submittedName>
</protein>
<name>A0AA87ZQQ2_FICCA</name>
<comment type="caution">
    <text evidence="1">The sequence shown here is derived from an EMBL/GenBank/DDBJ whole genome shotgun (WGS) entry which is preliminary data.</text>
</comment>
<sequence length="99" mass="11031">MSITICCYWNLIRDRNLARRQNRDRNPPRVIAVIDETWLMRLSDSGRNHDLSWCDPGVPANDVNGPSASTMAGITDATTTPAAGCEFGLGIWDRSRILL</sequence>
<evidence type="ECO:0000313" key="1">
    <source>
        <dbReference type="EMBL" id="GMN38477.1"/>
    </source>
</evidence>
<keyword evidence="2" id="KW-1185">Reference proteome</keyword>
<dbReference type="AlphaFoldDB" id="A0AA87ZQQ2"/>